<name>A0A3D4S3S5_9ENTE</name>
<comment type="similarity">
    <text evidence="1 7">Belongs to the thiolase-like superfamily. Thiolase family.</text>
</comment>
<feature type="domain" description="Thiolase C-terminal" evidence="9">
    <location>
        <begin position="270"/>
        <end position="393"/>
    </location>
</feature>
<dbReference type="InterPro" id="IPR002155">
    <property type="entry name" value="Thiolase"/>
</dbReference>
<dbReference type="Pfam" id="PF00108">
    <property type="entry name" value="Thiolase_N"/>
    <property type="match status" value="1"/>
</dbReference>
<evidence type="ECO:0000256" key="1">
    <source>
        <dbReference type="ARBA" id="ARBA00010982"/>
    </source>
</evidence>
<gene>
    <name evidence="10" type="ORF">DIW15_01080</name>
</gene>
<evidence type="ECO:0000256" key="2">
    <source>
        <dbReference type="ARBA" id="ARBA00012705"/>
    </source>
</evidence>
<dbReference type="CDD" id="cd00751">
    <property type="entry name" value="thiolase"/>
    <property type="match status" value="1"/>
</dbReference>
<dbReference type="SUPFAM" id="SSF53901">
    <property type="entry name" value="Thiolase-like"/>
    <property type="match status" value="2"/>
</dbReference>
<keyword evidence="4 7" id="KW-0012">Acyltransferase</keyword>
<evidence type="ECO:0000313" key="10">
    <source>
        <dbReference type="EMBL" id="HCS93286.1"/>
    </source>
</evidence>
<evidence type="ECO:0000256" key="5">
    <source>
        <dbReference type="ARBA" id="ARBA00030755"/>
    </source>
</evidence>
<organism evidence="10 11">
    <name type="scientific">Bavariicoccus seileri</name>
    <dbReference type="NCBI Taxonomy" id="549685"/>
    <lineage>
        <taxon>Bacteria</taxon>
        <taxon>Bacillati</taxon>
        <taxon>Bacillota</taxon>
        <taxon>Bacilli</taxon>
        <taxon>Lactobacillales</taxon>
        <taxon>Enterococcaceae</taxon>
        <taxon>Bavariicoccus</taxon>
    </lineage>
</organism>
<feature type="active site" description="Proton acceptor" evidence="6">
    <location>
        <position position="349"/>
    </location>
</feature>
<evidence type="ECO:0000259" key="8">
    <source>
        <dbReference type="Pfam" id="PF00108"/>
    </source>
</evidence>
<evidence type="ECO:0000256" key="6">
    <source>
        <dbReference type="PIRSR" id="PIRSR000429-1"/>
    </source>
</evidence>
<dbReference type="EMBL" id="DQHO01000007">
    <property type="protein sequence ID" value="HCS93286.1"/>
    <property type="molecule type" value="Genomic_DNA"/>
</dbReference>
<dbReference type="STRING" id="1121105.GCA_000421665_01967"/>
<dbReference type="Pfam" id="PF02803">
    <property type="entry name" value="Thiolase_C"/>
    <property type="match status" value="1"/>
</dbReference>
<dbReference type="InterPro" id="IPR020610">
    <property type="entry name" value="Thiolase_AS"/>
</dbReference>
<dbReference type="Proteomes" id="UP000262195">
    <property type="component" value="Unassembled WGS sequence"/>
</dbReference>
<evidence type="ECO:0000259" key="9">
    <source>
        <dbReference type="Pfam" id="PF02803"/>
    </source>
</evidence>
<dbReference type="NCBIfam" id="TIGR01930">
    <property type="entry name" value="AcCoA-C-Actrans"/>
    <property type="match status" value="1"/>
</dbReference>
<dbReference type="EC" id="2.3.1.9" evidence="2"/>
<dbReference type="PROSITE" id="PS00737">
    <property type="entry name" value="THIOLASE_2"/>
    <property type="match status" value="1"/>
</dbReference>
<keyword evidence="3 7" id="KW-0808">Transferase</keyword>
<dbReference type="FunFam" id="3.40.47.10:FF:000010">
    <property type="entry name" value="Acetyl-CoA acetyltransferase (Thiolase)"/>
    <property type="match status" value="1"/>
</dbReference>
<reference evidence="10 11" key="1">
    <citation type="journal article" date="2018" name="Nat. Biotechnol.">
        <title>A standardized bacterial taxonomy based on genome phylogeny substantially revises the tree of life.</title>
        <authorList>
            <person name="Parks D.H."/>
            <person name="Chuvochina M."/>
            <person name="Waite D.W."/>
            <person name="Rinke C."/>
            <person name="Skarshewski A."/>
            <person name="Chaumeil P.A."/>
            <person name="Hugenholtz P."/>
        </authorList>
    </citation>
    <scope>NUCLEOTIDE SEQUENCE [LARGE SCALE GENOMIC DNA]</scope>
    <source>
        <strain evidence="10">UBA11306</strain>
    </source>
</reference>
<protein>
    <recommendedName>
        <fullName evidence="2">acetyl-CoA C-acetyltransferase</fullName>
        <ecNumber evidence="2">2.3.1.9</ecNumber>
    </recommendedName>
    <alternativeName>
        <fullName evidence="5">Acetoacetyl-CoA thiolase</fullName>
    </alternativeName>
</protein>
<proteinExistence type="inferred from homology"/>
<dbReference type="Gene3D" id="3.40.47.10">
    <property type="match status" value="1"/>
</dbReference>
<dbReference type="InterPro" id="IPR016039">
    <property type="entry name" value="Thiolase-like"/>
</dbReference>
<evidence type="ECO:0000256" key="4">
    <source>
        <dbReference type="ARBA" id="ARBA00023315"/>
    </source>
</evidence>
<evidence type="ECO:0000256" key="3">
    <source>
        <dbReference type="ARBA" id="ARBA00022679"/>
    </source>
</evidence>
<sequence>MRDAVIVAALRTPIGSFGGQFKDVSAVSLGSEVVKAIIKSVNLAPDQIDEVIIGNVISSGLGQNVARQVAIKAGIPIEVPSYTINKVCGSGLKAVSLAAQAIMVGESDVVIAGGTENMSQAPFLASTARFGSKLGNQTLVDSMLQDALLDAFSGEHMGVTAENVAKKYQITRLVQDQLAVASQERASKAIEAGRFDTEICPIKVSNRKGDTQLVNKDEYPRPQTTLEKLSQLRPVFQKDGTVTAGNASGINDGAAAVIVMSRDKAAELGLKPLVVIKGSASAGVAPDFMGCGPIASTKKLLERLNMTIDGIDLIESNEAFAALSVCVNEALGFDPTKVNVNGGAIALGHPVGASGTRILVTLIHELLKQEEHHTGLATLCIGGGQGMSMVVEKVE</sequence>
<evidence type="ECO:0000256" key="7">
    <source>
        <dbReference type="RuleBase" id="RU003557"/>
    </source>
</evidence>
<dbReference type="RefSeq" id="WP_022797213.1">
    <property type="nucleotide sequence ID" value="NZ_JBQEAI010000058.1"/>
</dbReference>
<dbReference type="PROSITE" id="PS00098">
    <property type="entry name" value="THIOLASE_1"/>
    <property type="match status" value="1"/>
</dbReference>
<feature type="domain" description="Thiolase N-terminal" evidence="8">
    <location>
        <begin position="5"/>
        <end position="263"/>
    </location>
</feature>
<dbReference type="GO" id="GO:0003985">
    <property type="term" value="F:acetyl-CoA C-acetyltransferase activity"/>
    <property type="evidence" value="ECO:0007669"/>
    <property type="project" value="UniProtKB-EC"/>
</dbReference>
<dbReference type="PANTHER" id="PTHR18919">
    <property type="entry name" value="ACETYL-COA C-ACYLTRANSFERASE"/>
    <property type="match status" value="1"/>
</dbReference>
<dbReference type="InterPro" id="IPR020613">
    <property type="entry name" value="Thiolase_CS"/>
</dbReference>
<dbReference type="PROSITE" id="PS00099">
    <property type="entry name" value="THIOLASE_3"/>
    <property type="match status" value="1"/>
</dbReference>
<accession>A0A3D4S3S5</accession>
<feature type="active site" description="Acyl-thioester intermediate" evidence="6">
    <location>
        <position position="88"/>
    </location>
</feature>
<comment type="caution">
    <text evidence="10">The sequence shown here is derived from an EMBL/GenBank/DDBJ whole genome shotgun (WGS) entry which is preliminary data.</text>
</comment>
<evidence type="ECO:0000313" key="11">
    <source>
        <dbReference type="Proteomes" id="UP000262195"/>
    </source>
</evidence>
<feature type="active site" description="Proton acceptor" evidence="6">
    <location>
        <position position="380"/>
    </location>
</feature>
<dbReference type="InterPro" id="IPR020616">
    <property type="entry name" value="Thiolase_N"/>
</dbReference>
<dbReference type="PANTHER" id="PTHR18919:SF107">
    <property type="entry name" value="ACETYL-COA ACETYLTRANSFERASE, CYTOSOLIC"/>
    <property type="match status" value="1"/>
</dbReference>
<dbReference type="InterPro" id="IPR020615">
    <property type="entry name" value="Thiolase_acyl_enz_int_AS"/>
</dbReference>
<dbReference type="AlphaFoldDB" id="A0A3D4S3S5"/>
<dbReference type="InterPro" id="IPR020617">
    <property type="entry name" value="Thiolase_C"/>
</dbReference>
<dbReference type="PIRSF" id="PIRSF000429">
    <property type="entry name" value="Ac-CoA_Ac_transf"/>
    <property type="match status" value="1"/>
</dbReference>